<organism evidence="1 2">
    <name type="scientific">Enterobacillus tribolii</name>
    <dbReference type="NCBI Taxonomy" id="1487935"/>
    <lineage>
        <taxon>Bacteria</taxon>
        <taxon>Pseudomonadati</taxon>
        <taxon>Pseudomonadota</taxon>
        <taxon>Gammaproteobacteria</taxon>
        <taxon>Enterobacterales</taxon>
        <taxon>Hafniaceae</taxon>
        <taxon>Enterobacillus</taxon>
    </lineage>
</organism>
<name>A0A370R4X6_9GAMM</name>
<gene>
    <name evidence="1" type="ORF">C8D90_101931</name>
</gene>
<dbReference type="EMBL" id="QRAP01000001">
    <property type="protein sequence ID" value="RDK97481.1"/>
    <property type="molecule type" value="Genomic_DNA"/>
</dbReference>
<evidence type="ECO:0000313" key="2">
    <source>
        <dbReference type="Proteomes" id="UP000254848"/>
    </source>
</evidence>
<dbReference type="RefSeq" id="WP_115457192.1">
    <property type="nucleotide sequence ID" value="NZ_QRAP01000001.1"/>
</dbReference>
<reference evidence="1 2" key="1">
    <citation type="submission" date="2018-07" db="EMBL/GenBank/DDBJ databases">
        <title>Genomic Encyclopedia of Type Strains, Phase IV (KMG-IV): sequencing the most valuable type-strain genomes for metagenomic binning, comparative biology and taxonomic classification.</title>
        <authorList>
            <person name="Goeker M."/>
        </authorList>
    </citation>
    <scope>NUCLEOTIDE SEQUENCE [LARGE SCALE GENOMIC DNA]</scope>
    <source>
        <strain evidence="1 2">DSM 103736</strain>
    </source>
</reference>
<evidence type="ECO:0000313" key="1">
    <source>
        <dbReference type="EMBL" id="RDK97481.1"/>
    </source>
</evidence>
<comment type="caution">
    <text evidence="1">The sequence shown here is derived from an EMBL/GenBank/DDBJ whole genome shotgun (WGS) entry which is preliminary data.</text>
</comment>
<dbReference type="Proteomes" id="UP000254848">
    <property type="component" value="Unassembled WGS sequence"/>
</dbReference>
<sequence length="126" mass="14073">MSLTQLTYEQIQALEIQASAARRNTNSLPIGKAWNAIGTPDNVLALIQEIKRLREESYQVVSESLMYHLALDKAEYKKSCMETREANAQILMEKIVTHPDIEEEAAIRTLALSALRCLRGETPSGA</sequence>
<keyword evidence="2" id="KW-1185">Reference proteome</keyword>
<protein>
    <submittedName>
        <fullName evidence="1">Uncharacterized protein</fullName>
    </submittedName>
</protein>
<accession>A0A370R4X6</accession>
<dbReference type="AlphaFoldDB" id="A0A370R4X6"/>
<proteinExistence type="predicted"/>